<name>A0A095ZKK2_9BACT</name>
<reference evidence="3 4" key="1">
    <citation type="submission" date="2014-07" db="EMBL/GenBank/DDBJ databases">
        <authorList>
            <person name="McCorrison J."/>
            <person name="Sanka R."/>
            <person name="Torralba M."/>
            <person name="Gillis M."/>
            <person name="Haft D.H."/>
            <person name="Methe B."/>
            <person name="Sutton G."/>
            <person name="Nelson K.E."/>
        </authorList>
    </citation>
    <scope>NUCLEOTIDE SEQUENCE [LARGE SCALE GENOMIC DNA]</scope>
    <source>
        <strain evidence="3 4">DNF00853</strain>
    </source>
</reference>
<evidence type="ECO:0000256" key="2">
    <source>
        <dbReference type="SAM" id="SignalP"/>
    </source>
</evidence>
<evidence type="ECO:0000313" key="3">
    <source>
        <dbReference type="EMBL" id="KGF35218.1"/>
    </source>
</evidence>
<dbReference type="EMBL" id="JRNN01000054">
    <property type="protein sequence ID" value="KGF35218.1"/>
    <property type="molecule type" value="Genomic_DNA"/>
</dbReference>
<keyword evidence="2" id="KW-0732">Signal</keyword>
<feature type="chain" id="PRO_5001923746" evidence="2">
    <location>
        <begin position="26"/>
        <end position="360"/>
    </location>
</feature>
<protein>
    <submittedName>
        <fullName evidence="3">Membrane exported protein</fullName>
    </submittedName>
</protein>
<keyword evidence="1" id="KW-0812">Transmembrane</keyword>
<feature type="transmembrane region" description="Helical" evidence="1">
    <location>
        <begin position="160"/>
        <end position="179"/>
    </location>
</feature>
<comment type="caution">
    <text evidence="3">The sequence shown here is derived from an EMBL/GenBank/DDBJ whole genome shotgun (WGS) entry which is preliminary data.</text>
</comment>
<feature type="transmembrane region" description="Helical" evidence="1">
    <location>
        <begin position="335"/>
        <end position="356"/>
    </location>
</feature>
<organism evidence="3 4">
    <name type="scientific">Hoylesella buccalis DNF00853</name>
    <dbReference type="NCBI Taxonomy" id="1401074"/>
    <lineage>
        <taxon>Bacteria</taxon>
        <taxon>Pseudomonadati</taxon>
        <taxon>Bacteroidota</taxon>
        <taxon>Bacteroidia</taxon>
        <taxon>Bacteroidales</taxon>
        <taxon>Prevotellaceae</taxon>
        <taxon>Hoylesella</taxon>
    </lineage>
</organism>
<keyword evidence="1" id="KW-1133">Transmembrane helix</keyword>
<gene>
    <name evidence="3" type="ORF">HMPREF2137_05050</name>
</gene>
<evidence type="ECO:0000256" key="1">
    <source>
        <dbReference type="SAM" id="Phobius"/>
    </source>
</evidence>
<sequence>MNVNMKYIVGILFCLLCKTSMSAQTAVEQKIDSVGIFIGQQAHLTIDVTAHERAKIQFPSLKPSQYLVPGVEIIDVSDADTMTLDNHFVKVSKRYTITSFDEKLYAIPGQKVKIDGKEYVGGTLALKVVTMDVDTLHPNQFFPPKDVQDNPFLWSEWSPVFWMSVLMLVLCIVGFYLYLRLKNNKPIITRIKIVKKIPPHQKALTAIEKLKEEKMTTSTDQKTYYTELTDTLRKYIEERFGFNAMEMTTTEIIYHLQQNGDRKMMDELKGLFETADLVKFAKHEALINENDMNLVNAINFIDQTKIEGQPTEERIVPKLDESDRRKQKNRMTIKTLLSVIAIVVLGLLVYVIYHVYLLVI</sequence>
<proteinExistence type="predicted"/>
<dbReference type="AlphaFoldDB" id="A0A095ZKK2"/>
<accession>A0A095ZKK2</accession>
<dbReference type="Proteomes" id="UP000029556">
    <property type="component" value="Unassembled WGS sequence"/>
</dbReference>
<evidence type="ECO:0000313" key="4">
    <source>
        <dbReference type="Proteomes" id="UP000029556"/>
    </source>
</evidence>
<keyword evidence="1" id="KW-0472">Membrane</keyword>
<feature type="signal peptide" evidence="2">
    <location>
        <begin position="1"/>
        <end position="25"/>
    </location>
</feature>